<dbReference type="RefSeq" id="WP_406608399.1">
    <property type="nucleotide sequence ID" value="NZ_PFKO01000351.1"/>
</dbReference>
<evidence type="ECO:0000313" key="9">
    <source>
        <dbReference type="Proteomes" id="UP000230646"/>
    </source>
</evidence>
<dbReference type="EC" id="4.2.2.29" evidence="7"/>
<evidence type="ECO:0000256" key="1">
    <source>
        <dbReference type="ARBA" id="ARBA00022475"/>
    </source>
</evidence>
<dbReference type="PANTHER" id="PTHR30518:SF2">
    <property type="entry name" value="ENDOLYTIC MUREIN TRANSGLYCOSYLASE"/>
    <property type="match status" value="1"/>
</dbReference>
<dbReference type="GO" id="GO:0005886">
    <property type="term" value="C:plasma membrane"/>
    <property type="evidence" value="ECO:0007669"/>
    <property type="project" value="UniProtKB-UniRule"/>
</dbReference>
<keyword evidence="1 7" id="KW-1003">Cell membrane</keyword>
<evidence type="ECO:0000256" key="6">
    <source>
        <dbReference type="ARBA" id="ARBA00023316"/>
    </source>
</evidence>
<dbReference type="PANTHER" id="PTHR30518">
    <property type="entry name" value="ENDOLYTIC MUREIN TRANSGLYCOSYLASE"/>
    <property type="match status" value="1"/>
</dbReference>
<dbReference type="Pfam" id="PF02618">
    <property type="entry name" value="YceG"/>
    <property type="match status" value="1"/>
</dbReference>
<comment type="catalytic activity">
    <reaction evidence="7">
        <text>a peptidoglycan chain = a peptidoglycan chain with N-acetyl-1,6-anhydromuramyl-[peptide] at the reducing end + a peptidoglycan chain with N-acetylglucosamine at the non-reducing end.</text>
        <dbReference type="EC" id="4.2.2.29"/>
    </reaction>
</comment>
<dbReference type="HAMAP" id="MF_02065">
    <property type="entry name" value="MltG"/>
    <property type="match status" value="1"/>
</dbReference>
<dbReference type="CDD" id="cd08010">
    <property type="entry name" value="MltG_like"/>
    <property type="match status" value="1"/>
</dbReference>
<evidence type="ECO:0000256" key="3">
    <source>
        <dbReference type="ARBA" id="ARBA00022989"/>
    </source>
</evidence>
<proteinExistence type="inferred from homology"/>
<gene>
    <name evidence="7" type="primary">mltG</name>
    <name evidence="8" type="ORF">COZ07_09635</name>
</gene>
<keyword evidence="2 7" id="KW-0812">Transmembrane</keyword>
<evidence type="ECO:0000256" key="2">
    <source>
        <dbReference type="ARBA" id="ARBA00022692"/>
    </source>
</evidence>
<reference evidence="8 9" key="1">
    <citation type="submission" date="2017-09" db="EMBL/GenBank/DDBJ databases">
        <title>Depth-based differentiation of microbial function through sediment-hosted aquifers and enrichment of novel symbionts in the deep terrestrial subsurface.</title>
        <authorList>
            <person name="Probst A.J."/>
            <person name="Ladd B."/>
            <person name="Jarett J.K."/>
            <person name="Geller-Mcgrath D.E."/>
            <person name="Sieber C.M."/>
            <person name="Emerson J.B."/>
            <person name="Anantharaman K."/>
            <person name="Thomas B.C."/>
            <person name="Malmstrom R."/>
            <person name="Stieglmeier M."/>
            <person name="Klingl A."/>
            <person name="Woyke T."/>
            <person name="Ryan C.M."/>
            <person name="Banfield J.F."/>
        </authorList>
    </citation>
    <scope>NUCLEOTIDE SEQUENCE [LARGE SCALE GENOMIC DNA]</scope>
    <source>
        <strain evidence="8">CG_4_10_14_3_um_filter_34_13</strain>
    </source>
</reference>
<evidence type="ECO:0000313" key="8">
    <source>
        <dbReference type="EMBL" id="PIY31341.1"/>
    </source>
</evidence>
<dbReference type="GO" id="GO:0071555">
    <property type="term" value="P:cell wall organization"/>
    <property type="evidence" value="ECO:0007669"/>
    <property type="project" value="UniProtKB-KW"/>
</dbReference>
<dbReference type="NCBIfam" id="TIGR00247">
    <property type="entry name" value="endolytic transglycosylase MltG"/>
    <property type="match status" value="1"/>
</dbReference>
<keyword evidence="6 7" id="KW-0961">Cell wall biogenesis/degradation</keyword>
<comment type="similarity">
    <text evidence="7">Belongs to the transglycosylase MltG family.</text>
</comment>
<keyword evidence="5 7" id="KW-0456">Lyase</keyword>
<keyword evidence="3 7" id="KW-1133">Transmembrane helix</keyword>
<evidence type="ECO:0000256" key="4">
    <source>
        <dbReference type="ARBA" id="ARBA00023136"/>
    </source>
</evidence>
<dbReference type="EMBL" id="PFKO01000351">
    <property type="protein sequence ID" value="PIY31341.1"/>
    <property type="molecule type" value="Genomic_DNA"/>
</dbReference>
<dbReference type="GO" id="GO:0009252">
    <property type="term" value="P:peptidoglycan biosynthetic process"/>
    <property type="evidence" value="ECO:0007669"/>
    <property type="project" value="UniProtKB-UniRule"/>
</dbReference>
<dbReference type="GO" id="GO:0008932">
    <property type="term" value="F:lytic endotransglycosylase activity"/>
    <property type="evidence" value="ECO:0007669"/>
    <property type="project" value="UniProtKB-UniRule"/>
</dbReference>
<accession>A0A2M7PLQ1</accession>
<evidence type="ECO:0000256" key="7">
    <source>
        <dbReference type="HAMAP-Rule" id="MF_02065"/>
    </source>
</evidence>
<keyword evidence="4 7" id="KW-0472">Membrane</keyword>
<protein>
    <recommendedName>
        <fullName evidence="7">Endolytic murein transglycosylase</fullName>
        <ecNumber evidence="7">4.2.2.29</ecNumber>
    </recommendedName>
    <alternativeName>
        <fullName evidence="7">Peptidoglycan lytic transglycosylase</fullName>
    </alternativeName>
    <alternativeName>
        <fullName evidence="7">Peptidoglycan polymerization terminase</fullName>
    </alternativeName>
</protein>
<dbReference type="Gene3D" id="3.30.1490.480">
    <property type="entry name" value="Endolytic murein transglycosylase"/>
    <property type="match status" value="2"/>
</dbReference>
<sequence>MNFLYKLFFVFSLIFLVTILFLTAISFPLVENSTIQKIIDIPSGTNAKEIVHILEKNEIIGKNNYLFIILIKLSKLEAKLKFGEYNLSPSLNMLQILNKLARGEIVVYKITIPEGYNSIQIAELLDKKEIVEKESFLKLVKYGEKSWEGYLFPDTYEVPKKYGAENMLKLMLSNFEQVAVDNKLINKAEQTGFTMDEIITLASIIEKEAKFAEEKKQISSVFHNRLKSGMKLQSCATIQYILGKPKEKLEESDLEIESPYNTYLYKGLPPGPICNPGIDSIIAALEPANEDYLFFVLGDNGRHIFSKTYEEHLKNKNGKNDKKGAWH</sequence>
<dbReference type="AlphaFoldDB" id="A0A2M7PLQ1"/>
<feature type="site" description="Important for catalytic activity" evidence="7">
    <location>
        <position position="208"/>
    </location>
</feature>
<dbReference type="Gene3D" id="3.30.160.60">
    <property type="entry name" value="Classic Zinc Finger"/>
    <property type="match status" value="1"/>
</dbReference>
<comment type="function">
    <text evidence="7">Functions as a peptidoglycan terminase that cleaves nascent peptidoglycan strands endolytically to terminate their elongation.</text>
</comment>
<dbReference type="InterPro" id="IPR003770">
    <property type="entry name" value="MLTG-like"/>
</dbReference>
<dbReference type="Proteomes" id="UP000230646">
    <property type="component" value="Unassembled WGS sequence"/>
</dbReference>
<comment type="caution">
    <text evidence="8">The sequence shown here is derived from an EMBL/GenBank/DDBJ whole genome shotgun (WGS) entry which is preliminary data.</text>
</comment>
<name>A0A2M7PLQ1_9BACT</name>
<organism evidence="8 9">
    <name type="scientific">Candidatus Infernicultor aquiphilus</name>
    <dbReference type="NCBI Taxonomy" id="1805029"/>
    <lineage>
        <taxon>Bacteria</taxon>
        <taxon>Pseudomonadati</taxon>
        <taxon>Atribacterota</taxon>
        <taxon>Candidatus Phoenicimicrobiia</taxon>
        <taxon>Candidatus Pheonicimicrobiales</taxon>
        <taxon>Candidatus Phoenicimicrobiaceae</taxon>
        <taxon>Candidatus Infernicultor</taxon>
    </lineage>
</organism>
<evidence type="ECO:0000256" key="5">
    <source>
        <dbReference type="ARBA" id="ARBA00023239"/>
    </source>
</evidence>